<dbReference type="EMBL" id="SRLO01010316">
    <property type="protein sequence ID" value="TNN26406.1"/>
    <property type="molecule type" value="Genomic_DNA"/>
</dbReference>
<reference evidence="2 3" key="1">
    <citation type="submission" date="2019-03" db="EMBL/GenBank/DDBJ databases">
        <title>First draft genome of Liparis tanakae, snailfish: a comprehensive survey of snailfish specific genes.</title>
        <authorList>
            <person name="Kim W."/>
            <person name="Song I."/>
            <person name="Jeong J.-H."/>
            <person name="Kim D."/>
            <person name="Kim S."/>
            <person name="Ryu S."/>
            <person name="Song J.Y."/>
            <person name="Lee S.K."/>
        </authorList>
    </citation>
    <scope>NUCLEOTIDE SEQUENCE [LARGE SCALE GENOMIC DNA]</scope>
    <source>
        <tissue evidence="2">Muscle</tissue>
    </source>
</reference>
<evidence type="ECO:0000313" key="2">
    <source>
        <dbReference type="EMBL" id="TNN26406.1"/>
    </source>
</evidence>
<accession>A0A4Z2EC32</accession>
<name>A0A4Z2EC32_9TELE</name>
<evidence type="ECO:0000256" key="1">
    <source>
        <dbReference type="SAM" id="MobiDB-lite"/>
    </source>
</evidence>
<feature type="region of interest" description="Disordered" evidence="1">
    <location>
        <begin position="1"/>
        <end position="52"/>
    </location>
</feature>
<sequence>MKDMAEDVDNANAPQVRCCPDDEVQTCEPHGSSGTDPAPAGTSPVSRVGATPGAIATAALRRATSTCPTDLTSNTTSLREPCRQLQNSQIVQPLASQQPQGHQPTASSWPLSPQRPAASIASATPSA</sequence>
<feature type="region of interest" description="Disordered" evidence="1">
    <location>
        <begin position="85"/>
        <end position="127"/>
    </location>
</feature>
<evidence type="ECO:0000313" key="3">
    <source>
        <dbReference type="Proteomes" id="UP000314294"/>
    </source>
</evidence>
<feature type="compositionally biased region" description="Polar residues" evidence="1">
    <location>
        <begin position="85"/>
        <end position="111"/>
    </location>
</feature>
<gene>
    <name evidence="2" type="ORF">EYF80_063458</name>
</gene>
<dbReference type="Proteomes" id="UP000314294">
    <property type="component" value="Unassembled WGS sequence"/>
</dbReference>
<dbReference type="AlphaFoldDB" id="A0A4Z2EC32"/>
<protein>
    <submittedName>
        <fullName evidence="2">Uncharacterized protein</fullName>
    </submittedName>
</protein>
<keyword evidence="3" id="KW-1185">Reference proteome</keyword>
<organism evidence="2 3">
    <name type="scientific">Liparis tanakae</name>
    <name type="common">Tanaka's snailfish</name>
    <dbReference type="NCBI Taxonomy" id="230148"/>
    <lineage>
        <taxon>Eukaryota</taxon>
        <taxon>Metazoa</taxon>
        <taxon>Chordata</taxon>
        <taxon>Craniata</taxon>
        <taxon>Vertebrata</taxon>
        <taxon>Euteleostomi</taxon>
        <taxon>Actinopterygii</taxon>
        <taxon>Neopterygii</taxon>
        <taxon>Teleostei</taxon>
        <taxon>Neoteleostei</taxon>
        <taxon>Acanthomorphata</taxon>
        <taxon>Eupercaria</taxon>
        <taxon>Perciformes</taxon>
        <taxon>Cottioidei</taxon>
        <taxon>Cottales</taxon>
        <taxon>Liparidae</taxon>
        <taxon>Liparis</taxon>
    </lineage>
</organism>
<feature type="compositionally biased region" description="Low complexity" evidence="1">
    <location>
        <begin position="116"/>
        <end position="127"/>
    </location>
</feature>
<proteinExistence type="predicted"/>
<comment type="caution">
    <text evidence="2">The sequence shown here is derived from an EMBL/GenBank/DDBJ whole genome shotgun (WGS) entry which is preliminary data.</text>
</comment>